<gene>
    <name evidence="2" type="ORF">B0A52_07900</name>
</gene>
<comment type="caution">
    <text evidence="2">The sequence shown here is derived from an EMBL/GenBank/DDBJ whole genome shotgun (WGS) entry which is preliminary data.</text>
</comment>
<proteinExistence type="predicted"/>
<feature type="compositionally biased region" description="Basic residues" evidence="1">
    <location>
        <begin position="187"/>
        <end position="196"/>
    </location>
</feature>
<dbReference type="VEuPathDB" id="FungiDB:PV10_02217"/>
<feature type="compositionally biased region" description="Basic residues" evidence="1">
    <location>
        <begin position="228"/>
        <end position="238"/>
    </location>
</feature>
<feature type="compositionally biased region" description="Low complexity" evidence="1">
    <location>
        <begin position="122"/>
        <end position="141"/>
    </location>
</feature>
<protein>
    <submittedName>
        <fullName evidence="2">Uncharacterized protein</fullName>
    </submittedName>
</protein>
<feature type="compositionally biased region" description="Acidic residues" evidence="1">
    <location>
        <begin position="203"/>
        <end position="215"/>
    </location>
</feature>
<feature type="compositionally biased region" description="Low complexity" evidence="1">
    <location>
        <begin position="216"/>
        <end position="227"/>
    </location>
</feature>
<feature type="compositionally biased region" description="Low complexity" evidence="1">
    <location>
        <begin position="158"/>
        <end position="169"/>
    </location>
</feature>
<accession>A0A438MZ71</accession>
<reference evidence="2 3" key="1">
    <citation type="submission" date="2017-03" db="EMBL/GenBank/DDBJ databases">
        <title>Genomes of endolithic fungi from Antarctica.</title>
        <authorList>
            <person name="Coleine C."/>
            <person name="Masonjones S."/>
            <person name="Stajich J.E."/>
        </authorList>
    </citation>
    <scope>NUCLEOTIDE SEQUENCE [LARGE SCALE GENOMIC DNA]</scope>
    <source>
        <strain evidence="2 3">CCFEE 6314</strain>
    </source>
</reference>
<feature type="compositionally biased region" description="Basic residues" evidence="1">
    <location>
        <begin position="88"/>
        <end position="100"/>
    </location>
</feature>
<evidence type="ECO:0000313" key="2">
    <source>
        <dbReference type="EMBL" id="RVX68477.1"/>
    </source>
</evidence>
<sequence length="329" mass="34415">MADSTQSKSVLDLTPREQEVIIYAMLNLKCGEDFQVDNAALAKALGLKNAASAATCWCNVKKKLFANKNNFVGAGDSGAVSATPTKAKTPRAKPTPKSKKGAISEATVEESGESDENHDAELTSPAAEEPTATPTAQAKPAATKKRGRKTKAEKEAEAAAALETAEDAASNTQAQDDDDDEAEKQPPAKKQRKAPVKKPVPQPDEETVEGEDADANADASASSVAKPKAVRKPRKAPTKKSTLSEPTIIEDNHDGEAASAQPTSTTTPGNDVVEEIVEAELISPAAQAIFADDEKHSISEEDLEALSKQAIDVAASCENTSAADTIVVN</sequence>
<dbReference type="OrthoDB" id="5403747at2759"/>
<dbReference type="EMBL" id="NAJM01000037">
    <property type="protein sequence ID" value="RVX68477.1"/>
    <property type="molecule type" value="Genomic_DNA"/>
</dbReference>
<dbReference type="AlphaFoldDB" id="A0A438MZ71"/>
<evidence type="ECO:0000256" key="1">
    <source>
        <dbReference type="SAM" id="MobiDB-lite"/>
    </source>
</evidence>
<organism evidence="2 3">
    <name type="scientific">Exophiala mesophila</name>
    <name type="common">Black yeast-like fungus</name>
    <dbReference type="NCBI Taxonomy" id="212818"/>
    <lineage>
        <taxon>Eukaryota</taxon>
        <taxon>Fungi</taxon>
        <taxon>Dikarya</taxon>
        <taxon>Ascomycota</taxon>
        <taxon>Pezizomycotina</taxon>
        <taxon>Eurotiomycetes</taxon>
        <taxon>Chaetothyriomycetidae</taxon>
        <taxon>Chaetothyriales</taxon>
        <taxon>Herpotrichiellaceae</taxon>
        <taxon>Exophiala</taxon>
    </lineage>
</organism>
<feature type="compositionally biased region" description="Low complexity" evidence="1">
    <location>
        <begin position="257"/>
        <end position="268"/>
    </location>
</feature>
<feature type="region of interest" description="Disordered" evidence="1">
    <location>
        <begin position="73"/>
        <end position="270"/>
    </location>
</feature>
<name>A0A438MZ71_EXOME</name>
<dbReference type="Proteomes" id="UP000288859">
    <property type="component" value="Unassembled WGS sequence"/>
</dbReference>
<evidence type="ECO:0000313" key="3">
    <source>
        <dbReference type="Proteomes" id="UP000288859"/>
    </source>
</evidence>